<dbReference type="GO" id="GO:0003677">
    <property type="term" value="F:DNA binding"/>
    <property type="evidence" value="ECO:0007669"/>
    <property type="project" value="InterPro"/>
</dbReference>
<feature type="compositionally biased region" description="Basic and acidic residues" evidence="5">
    <location>
        <begin position="50"/>
        <end position="69"/>
    </location>
</feature>
<feature type="domain" description="BED-type" evidence="6">
    <location>
        <begin position="75"/>
        <end position="137"/>
    </location>
</feature>
<feature type="region of interest" description="Disordered" evidence="5">
    <location>
        <begin position="1"/>
        <end position="79"/>
    </location>
</feature>
<dbReference type="GO" id="GO:0008270">
    <property type="term" value="F:zinc ion binding"/>
    <property type="evidence" value="ECO:0007669"/>
    <property type="project" value="UniProtKB-KW"/>
</dbReference>
<evidence type="ECO:0000259" key="6">
    <source>
        <dbReference type="PROSITE" id="PS50808"/>
    </source>
</evidence>
<evidence type="ECO:0000313" key="8">
    <source>
        <dbReference type="Proteomes" id="UP000729402"/>
    </source>
</evidence>
<dbReference type="OrthoDB" id="694285at2759"/>
<dbReference type="SMART" id="SM00614">
    <property type="entry name" value="ZnF_BED"/>
    <property type="match status" value="1"/>
</dbReference>
<proteinExistence type="predicted"/>
<evidence type="ECO:0000313" key="7">
    <source>
        <dbReference type="EMBL" id="KAG8069620.1"/>
    </source>
</evidence>
<reference evidence="7" key="2">
    <citation type="submission" date="2021-02" db="EMBL/GenBank/DDBJ databases">
        <authorList>
            <person name="Kimball J.A."/>
            <person name="Haas M.W."/>
            <person name="Macchietto M."/>
            <person name="Kono T."/>
            <person name="Duquette J."/>
            <person name="Shao M."/>
        </authorList>
    </citation>
    <scope>NUCLEOTIDE SEQUENCE</scope>
    <source>
        <tissue evidence="7">Fresh leaf tissue</tissue>
    </source>
</reference>
<keyword evidence="1" id="KW-0479">Metal-binding</keyword>
<dbReference type="PROSITE" id="PS50808">
    <property type="entry name" value="ZF_BED"/>
    <property type="match status" value="1"/>
</dbReference>
<evidence type="ECO:0000256" key="5">
    <source>
        <dbReference type="SAM" id="MobiDB-lite"/>
    </source>
</evidence>
<protein>
    <recommendedName>
        <fullName evidence="6">BED-type domain-containing protein</fullName>
    </recommendedName>
</protein>
<name>A0A8J5S788_ZIZPA</name>
<feature type="compositionally biased region" description="Polar residues" evidence="5">
    <location>
        <begin position="1"/>
        <end position="24"/>
    </location>
</feature>
<dbReference type="Proteomes" id="UP000729402">
    <property type="component" value="Unassembled WGS sequence"/>
</dbReference>
<keyword evidence="3" id="KW-0862">Zinc</keyword>
<dbReference type="EMBL" id="JAAALK010000283">
    <property type="protein sequence ID" value="KAG8069620.1"/>
    <property type="molecule type" value="Genomic_DNA"/>
</dbReference>
<dbReference type="InterPro" id="IPR003656">
    <property type="entry name" value="Znf_BED"/>
</dbReference>
<dbReference type="AlphaFoldDB" id="A0A8J5S788"/>
<evidence type="ECO:0000256" key="1">
    <source>
        <dbReference type="ARBA" id="ARBA00022723"/>
    </source>
</evidence>
<evidence type="ECO:0000256" key="3">
    <source>
        <dbReference type="ARBA" id="ARBA00022833"/>
    </source>
</evidence>
<keyword evidence="2 4" id="KW-0863">Zinc-finger</keyword>
<evidence type="ECO:0000256" key="2">
    <source>
        <dbReference type="ARBA" id="ARBA00022771"/>
    </source>
</evidence>
<organism evidence="7 8">
    <name type="scientific">Zizania palustris</name>
    <name type="common">Northern wild rice</name>
    <dbReference type="NCBI Taxonomy" id="103762"/>
    <lineage>
        <taxon>Eukaryota</taxon>
        <taxon>Viridiplantae</taxon>
        <taxon>Streptophyta</taxon>
        <taxon>Embryophyta</taxon>
        <taxon>Tracheophyta</taxon>
        <taxon>Spermatophyta</taxon>
        <taxon>Magnoliopsida</taxon>
        <taxon>Liliopsida</taxon>
        <taxon>Poales</taxon>
        <taxon>Poaceae</taxon>
        <taxon>BOP clade</taxon>
        <taxon>Oryzoideae</taxon>
        <taxon>Oryzeae</taxon>
        <taxon>Zizaniinae</taxon>
        <taxon>Zizania</taxon>
    </lineage>
</organism>
<gene>
    <name evidence="7" type="ORF">GUJ93_ZPchr0006g42449</name>
</gene>
<sequence length="197" mass="22274">MTSQTEATQSTSRKCQSLVGSSPAPNEEPQKAPTGTSGNEITGPITITDVENKSKNARDRDNETKDLPKGKKQKKSTSPAWMHYTKFDKWIEVNGQKVKEEWAKCNYCNYQARRNSRNGTTVFLNHTKTHNVNPGQQQLKLEKKDSGATSIEPYSTETNESNVIDDEDVDFRRYMYASRVSETMVANLTLEDLNEMV</sequence>
<keyword evidence="8" id="KW-1185">Reference proteome</keyword>
<accession>A0A8J5S788</accession>
<comment type="caution">
    <text evidence="7">The sequence shown here is derived from an EMBL/GenBank/DDBJ whole genome shotgun (WGS) entry which is preliminary data.</text>
</comment>
<reference evidence="7" key="1">
    <citation type="journal article" date="2021" name="bioRxiv">
        <title>Whole Genome Assembly and Annotation of Northern Wild Rice, Zizania palustris L., Supports a Whole Genome Duplication in the Zizania Genus.</title>
        <authorList>
            <person name="Haas M."/>
            <person name="Kono T."/>
            <person name="Macchietto M."/>
            <person name="Millas R."/>
            <person name="McGilp L."/>
            <person name="Shao M."/>
            <person name="Duquette J."/>
            <person name="Hirsch C.N."/>
            <person name="Kimball J."/>
        </authorList>
    </citation>
    <scope>NUCLEOTIDE SEQUENCE</scope>
    <source>
        <tissue evidence="7">Fresh leaf tissue</tissue>
    </source>
</reference>
<evidence type="ECO:0000256" key="4">
    <source>
        <dbReference type="PROSITE-ProRule" id="PRU00027"/>
    </source>
</evidence>